<gene>
    <name evidence="1" type="ORF">Phi13:1_gp087</name>
</gene>
<organism evidence="1 2">
    <name type="scientific">Cellulophaga phage phi13:1</name>
    <dbReference type="NCBI Taxonomy" id="1327992"/>
    <lineage>
        <taxon>Viruses</taxon>
        <taxon>Duplodnaviria</taxon>
        <taxon>Heunggongvirae</taxon>
        <taxon>Uroviricota</taxon>
        <taxon>Caudoviricetes</taxon>
        <taxon>Cbastvirus</taxon>
        <taxon>Cbastvirus ST</taxon>
    </lineage>
</organism>
<dbReference type="EMBL" id="KC821625">
    <property type="protein sequence ID" value="AGO49098.1"/>
    <property type="molecule type" value="Genomic_DNA"/>
</dbReference>
<name>S0A4E6_9CAUD</name>
<reference evidence="2" key="2">
    <citation type="submission" date="2013-03" db="EMBL/GenBank/DDBJ databases">
        <title>The Cellulophaga phages: a novel, diverse, and globally ubiquitous model system.</title>
        <authorList>
            <person name="Holmfeldt K."/>
            <person name="Solonenko N."/>
            <person name="Shah M."/>
            <person name="Corrier K."/>
            <person name="Riemann L."/>
            <person name="VerBerkmoes N.C."/>
            <person name="Sullivan M.B."/>
        </authorList>
    </citation>
    <scope>NUCLEOTIDE SEQUENCE [LARGE SCALE GENOMIC DNA]</scope>
</reference>
<reference evidence="1 2" key="1">
    <citation type="journal article" date="2013" name="Proc. Natl. Acad. Sci. U.S.A.">
        <title>Twelve previously unknown phage genera are ubiquitous in global oceans.</title>
        <authorList>
            <person name="Holmfeldt K."/>
            <person name="Solonenko N."/>
            <person name="Shah M."/>
            <person name="Corrier K."/>
            <person name="Riemann L."/>
            <person name="Verberkmoes N.C."/>
            <person name="Sullivan M.B."/>
        </authorList>
    </citation>
    <scope>NUCLEOTIDE SEQUENCE [LARGE SCALE GENOMIC DNA]</scope>
    <source>
        <strain evidence="1">Phi13:1</strain>
    </source>
</reference>
<evidence type="ECO:0000313" key="2">
    <source>
        <dbReference type="Proteomes" id="UP000014722"/>
    </source>
</evidence>
<evidence type="ECO:0000313" key="1">
    <source>
        <dbReference type="EMBL" id="AGO49098.1"/>
    </source>
</evidence>
<sequence length="52" mass="6194">MMNPVYYYYYHPESQSLFASIEYLDDIELLELTKTQAISKKIELGLDQIEFV</sequence>
<protein>
    <submittedName>
        <fullName evidence="1">Uncharacterized protein</fullName>
    </submittedName>
</protein>
<dbReference type="Proteomes" id="UP000014722">
    <property type="component" value="Segment"/>
</dbReference>
<accession>S0A4E6</accession>
<proteinExistence type="predicted"/>